<name>A0ABR3V1T0_HUMIN</name>
<gene>
    <name evidence="3" type="ORF">VTJ49DRAFT_6144</name>
</gene>
<keyword evidence="4" id="KW-1185">Reference proteome</keyword>
<feature type="chain" id="PRO_5046421177" evidence="2">
    <location>
        <begin position="28"/>
        <end position="275"/>
    </location>
</feature>
<feature type="compositionally biased region" description="Low complexity" evidence="1">
    <location>
        <begin position="157"/>
        <end position="171"/>
    </location>
</feature>
<feature type="region of interest" description="Disordered" evidence="1">
    <location>
        <begin position="119"/>
        <end position="246"/>
    </location>
</feature>
<comment type="caution">
    <text evidence="3">The sequence shown here is derived from an EMBL/GenBank/DDBJ whole genome shotgun (WGS) entry which is preliminary data.</text>
</comment>
<evidence type="ECO:0000313" key="4">
    <source>
        <dbReference type="Proteomes" id="UP001583172"/>
    </source>
</evidence>
<evidence type="ECO:0000256" key="2">
    <source>
        <dbReference type="SAM" id="SignalP"/>
    </source>
</evidence>
<reference evidence="3 4" key="1">
    <citation type="journal article" date="2024" name="Commun. Biol.">
        <title>Comparative genomic analysis of thermophilic fungi reveals convergent evolutionary adaptations and gene losses.</title>
        <authorList>
            <person name="Steindorff A.S."/>
            <person name="Aguilar-Pontes M.V."/>
            <person name="Robinson A.J."/>
            <person name="Andreopoulos B."/>
            <person name="LaButti K."/>
            <person name="Kuo A."/>
            <person name="Mondo S."/>
            <person name="Riley R."/>
            <person name="Otillar R."/>
            <person name="Haridas S."/>
            <person name="Lipzen A."/>
            <person name="Grimwood J."/>
            <person name="Schmutz J."/>
            <person name="Clum A."/>
            <person name="Reid I.D."/>
            <person name="Moisan M.C."/>
            <person name="Butler G."/>
            <person name="Nguyen T.T.M."/>
            <person name="Dewar K."/>
            <person name="Conant G."/>
            <person name="Drula E."/>
            <person name="Henrissat B."/>
            <person name="Hansel C."/>
            <person name="Singer S."/>
            <person name="Hutchinson M.I."/>
            <person name="de Vries R.P."/>
            <person name="Natvig D.O."/>
            <person name="Powell A.J."/>
            <person name="Tsang A."/>
            <person name="Grigoriev I.V."/>
        </authorList>
    </citation>
    <scope>NUCLEOTIDE SEQUENCE [LARGE SCALE GENOMIC DNA]</scope>
    <source>
        <strain evidence="3 4">CBS 620.91</strain>
    </source>
</reference>
<organism evidence="3 4">
    <name type="scientific">Humicola insolens</name>
    <name type="common">Soft-rot fungus</name>
    <dbReference type="NCBI Taxonomy" id="85995"/>
    <lineage>
        <taxon>Eukaryota</taxon>
        <taxon>Fungi</taxon>
        <taxon>Dikarya</taxon>
        <taxon>Ascomycota</taxon>
        <taxon>Pezizomycotina</taxon>
        <taxon>Sordariomycetes</taxon>
        <taxon>Sordariomycetidae</taxon>
        <taxon>Sordariales</taxon>
        <taxon>Chaetomiaceae</taxon>
        <taxon>Mycothermus</taxon>
    </lineage>
</organism>
<proteinExistence type="predicted"/>
<feature type="compositionally biased region" description="Low complexity" evidence="1">
    <location>
        <begin position="119"/>
        <end position="131"/>
    </location>
</feature>
<feature type="signal peptide" evidence="2">
    <location>
        <begin position="1"/>
        <end position="27"/>
    </location>
</feature>
<dbReference type="EMBL" id="JAZGSY010000547">
    <property type="protein sequence ID" value="KAL1835748.1"/>
    <property type="molecule type" value="Genomic_DNA"/>
</dbReference>
<feature type="compositionally biased region" description="Polar residues" evidence="1">
    <location>
        <begin position="134"/>
        <end position="156"/>
    </location>
</feature>
<accession>A0ABR3V1T0</accession>
<feature type="compositionally biased region" description="Low complexity" evidence="1">
    <location>
        <begin position="203"/>
        <end position="214"/>
    </location>
</feature>
<keyword evidence="2" id="KW-0732">Signal</keyword>
<sequence>MTNRNTRRPSSRWAWWQVLTLATAASAISLSNIQPIEDGASVTLGCTLAYSTDITSCRISDFQRPGVCSAVCVRGLTRAMNAIQAACADADVSPTSLLGRVLAGRVVAVLCPGTFSTTITTTIRSPTPTERPSGDTSTRALTTSTFRNPTSGPLTFTTVRSATTSSSSAEETGIDDGDGDSSTTTARSIVTSQSDTPIPSPTAPSTTPTPSDQTLIPPTDTPSPDANDDEDSGNSSGGGSPFDIVRTSDAPRLPIAQWTAALGLGLLLLWCEAAL</sequence>
<evidence type="ECO:0000313" key="3">
    <source>
        <dbReference type="EMBL" id="KAL1835748.1"/>
    </source>
</evidence>
<protein>
    <submittedName>
        <fullName evidence="3">Uncharacterized protein</fullName>
    </submittedName>
</protein>
<dbReference type="Proteomes" id="UP001583172">
    <property type="component" value="Unassembled WGS sequence"/>
</dbReference>
<evidence type="ECO:0000256" key="1">
    <source>
        <dbReference type="SAM" id="MobiDB-lite"/>
    </source>
</evidence>